<protein>
    <submittedName>
        <fullName evidence="13">Formate dehydrogenase subunit alpha</fullName>
        <ecNumber evidence="13">1.17.1.9</ecNumber>
    </submittedName>
</protein>
<dbReference type="NCBIfam" id="TIGR01591">
    <property type="entry name" value="Fdh-alpha"/>
    <property type="match status" value="1"/>
</dbReference>
<dbReference type="CDD" id="cd02753">
    <property type="entry name" value="MopB_Formate-Dh-H"/>
    <property type="match status" value="1"/>
</dbReference>
<dbReference type="PROSITE" id="PS51379">
    <property type="entry name" value="4FE4S_FER_2"/>
    <property type="match status" value="2"/>
</dbReference>
<feature type="domain" description="2Fe-2S ferredoxin-type" evidence="9">
    <location>
        <begin position="18"/>
        <end position="96"/>
    </location>
</feature>
<keyword evidence="2" id="KW-0004">4Fe-4S</keyword>
<dbReference type="Pfam" id="PF10588">
    <property type="entry name" value="NADH-G_4Fe-4S_3"/>
    <property type="match status" value="1"/>
</dbReference>
<dbReference type="PROSITE" id="PS00932">
    <property type="entry name" value="MOLYBDOPTERIN_PROK_3"/>
    <property type="match status" value="1"/>
</dbReference>
<name>A0ABW3VUT8_9PSEU</name>
<dbReference type="InterPro" id="IPR019574">
    <property type="entry name" value="NADH_UbQ_OxRdtase_Gsu_4Fe4S-bd"/>
</dbReference>
<dbReference type="Proteomes" id="UP001597182">
    <property type="component" value="Unassembled WGS sequence"/>
</dbReference>
<evidence type="ECO:0000313" key="14">
    <source>
        <dbReference type="Proteomes" id="UP001597182"/>
    </source>
</evidence>
<dbReference type="PANTHER" id="PTHR43105:SF14">
    <property type="entry name" value="FORMATE DEHYDROGENASE H"/>
    <property type="match status" value="1"/>
</dbReference>
<dbReference type="Pfam" id="PF01568">
    <property type="entry name" value="Molydop_binding"/>
    <property type="match status" value="1"/>
</dbReference>
<dbReference type="InterPro" id="IPR050123">
    <property type="entry name" value="Prok_molybdopt-oxidoreductase"/>
</dbReference>
<dbReference type="PROSITE" id="PS51085">
    <property type="entry name" value="2FE2S_FER_2"/>
    <property type="match status" value="1"/>
</dbReference>
<dbReference type="PROSITE" id="PS51839">
    <property type="entry name" value="4FE4S_HC3"/>
    <property type="match status" value="1"/>
</dbReference>
<feature type="domain" description="4Fe-4S Mo/W bis-MGD-type" evidence="11">
    <location>
        <begin position="239"/>
        <end position="299"/>
    </location>
</feature>
<dbReference type="Gene3D" id="3.30.70.20">
    <property type="match status" value="1"/>
</dbReference>
<dbReference type="Gene3D" id="3.40.50.740">
    <property type="match status" value="1"/>
</dbReference>
<dbReference type="InterPro" id="IPR006478">
    <property type="entry name" value="Formate_DH_asu"/>
</dbReference>
<dbReference type="InterPro" id="IPR006655">
    <property type="entry name" value="Mopterin_OxRdtase_prok_CS"/>
</dbReference>
<dbReference type="SUPFAM" id="SSF50692">
    <property type="entry name" value="ADC-like"/>
    <property type="match status" value="1"/>
</dbReference>
<keyword evidence="5" id="KW-0677">Repeat</keyword>
<keyword evidence="4" id="KW-0479">Metal-binding</keyword>
<dbReference type="Gene3D" id="3.40.228.10">
    <property type="entry name" value="Dimethylsulfoxide Reductase, domain 2"/>
    <property type="match status" value="1"/>
</dbReference>
<dbReference type="PROSITE" id="PS51669">
    <property type="entry name" value="4FE4S_MOW_BIS_MGD"/>
    <property type="match status" value="1"/>
</dbReference>
<keyword evidence="7" id="KW-0408">Iron</keyword>
<sequence>MTLLEEPDFGTPARPGQATVEVTVDGVAVTVPPGTSVMRAAAQAGCAVPKLCATDSLEAFGSCRLCVVEIDGARGTPASCTTPVAPGMVVRTRSEKLEKLRRGVMELYISDHPLDCLTCSANGDCELQDMAAATGLREVRYGSGVDAGANHMDLPKDTSNPYFEFDPAKCILCSRCVRACDEVQGTLALTIEGRGFGSTVSPGGTDFLSSDCVSCGACVQACPTATLQERSVVELGLPTRSVVTTCAYCGVGCSFKAEVRGSGEATEVVRMVPLKDGGANQGHSCVKGRFAFGYASHPDRVLAPRIRESISDDWREVSWEEAIGFAARRLRAIQAEHGPGSIGAITSSRCTNEEVYVVQKMVRAAFGNNNVDTCARVCHSPTGYGLNQTFGTSAGTQDFASVDDADVIMVIGANPTDAHPVFASRMKRRLRRGAALIVADPRSIDLVRSPHIEAAYHLPLAPGTNVAIVNAMAHVVVTEGLVDREFVDARCEGFDEWAAFIAEPANSPEAVEEITGVPAADVRAAARLYAGARNAAIYYGLGVTEHSQGSTMVMGMANLAMATGNIGRRGVGVNPLRGQNNVQGSCDMGSFPHELPGYRHVGEESVRDIYNELWGVEVLDEPGLRIPNMFDAALDGSFRALFVHGEDIAQSDPNTAHVEAALSALDLVIVQDLFENETARFAHVLLPGTSFLEKDGTFTNAERRINRVRPVMPARTGKQEWQIVCELAQAMGYPMHYDDAAQIMDEIALTTPTFSGVSFAHLDAVGSVQWPCTTERPEGTPIMHVDGFVRGLGRFVPTRYVPTRERSTRRFPLILTTGRILSQYNVGAQTRRTANVAWHPEDLLEIHPHDAEVRGIADGDRVELSSRVGTTSLRASISARMPVGVCYTTFHHPVSGANVVTTENSDWATNCPEYKVTAVQVTPATTQAAVERGEAPVGAGRG</sequence>
<dbReference type="EC" id="1.17.1.9" evidence="13"/>
<dbReference type="Pfam" id="PF00384">
    <property type="entry name" value="Molybdopterin"/>
    <property type="match status" value="1"/>
</dbReference>
<dbReference type="InterPro" id="IPR009010">
    <property type="entry name" value="Asp_de-COase-like_dom_sf"/>
</dbReference>
<keyword evidence="14" id="KW-1185">Reference proteome</keyword>
<dbReference type="InterPro" id="IPR017900">
    <property type="entry name" value="4Fe4S_Fe_S_CS"/>
</dbReference>
<dbReference type="InterPro" id="IPR006963">
    <property type="entry name" value="Mopterin_OxRdtase_4Fe-4S_dom"/>
</dbReference>
<dbReference type="GO" id="GO:0008863">
    <property type="term" value="F:formate dehydrogenase (NAD+) activity"/>
    <property type="evidence" value="ECO:0007669"/>
    <property type="project" value="UniProtKB-EC"/>
</dbReference>
<dbReference type="SMART" id="SM00929">
    <property type="entry name" value="NADH-G_4Fe-4S_3"/>
    <property type="match status" value="1"/>
</dbReference>
<evidence type="ECO:0000259" key="10">
    <source>
        <dbReference type="PROSITE" id="PS51379"/>
    </source>
</evidence>
<dbReference type="Gene3D" id="2.40.40.20">
    <property type="match status" value="1"/>
</dbReference>
<gene>
    <name evidence="13" type="primary">fdhF</name>
    <name evidence="13" type="ORF">ACFQ34_31780</name>
</gene>
<accession>A0ABW3VUT8</accession>
<evidence type="ECO:0000256" key="8">
    <source>
        <dbReference type="ARBA" id="ARBA00023014"/>
    </source>
</evidence>
<evidence type="ECO:0000256" key="2">
    <source>
        <dbReference type="ARBA" id="ARBA00022485"/>
    </source>
</evidence>
<evidence type="ECO:0000259" key="12">
    <source>
        <dbReference type="PROSITE" id="PS51839"/>
    </source>
</evidence>
<dbReference type="RefSeq" id="WP_339123024.1">
    <property type="nucleotide sequence ID" value="NZ_BAABKS010000016.1"/>
</dbReference>
<proteinExistence type="inferred from homology"/>
<keyword evidence="3" id="KW-0001">2Fe-2S</keyword>
<dbReference type="InterPro" id="IPR017896">
    <property type="entry name" value="4Fe4S_Fe-S-bd"/>
</dbReference>
<organism evidence="13 14">
    <name type="scientific">Pseudonocardia benzenivorans</name>
    <dbReference type="NCBI Taxonomy" id="228005"/>
    <lineage>
        <taxon>Bacteria</taxon>
        <taxon>Bacillati</taxon>
        <taxon>Actinomycetota</taxon>
        <taxon>Actinomycetes</taxon>
        <taxon>Pseudonocardiales</taxon>
        <taxon>Pseudonocardiaceae</taxon>
        <taxon>Pseudonocardia</taxon>
    </lineage>
</organism>
<dbReference type="PROSITE" id="PS00198">
    <property type="entry name" value="4FE4S_FER_1"/>
    <property type="match status" value="1"/>
</dbReference>
<dbReference type="Gene3D" id="3.10.20.740">
    <property type="match status" value="1"/>
</dbReference>
<dbReference type="InterPro" id="IPR041924">
    <property type="entry name" value="Formate_Dh-H_N"/>
</dbReference>
<dbReference type="Pfam" id="PF12838">
    <property type="entry name" value="Fer4_7"/>
    <property type="match status" value="1"/>
</dbReference>
<feature type="domain" description="4Fe-4S ferredoxin-type" evidence="10">
    <location>
        <begin position="203"/>
        <end position="232"/>
    </location>
</feature>
<dbReference type="Gene3D" id="2.20.25.90">
    <property type="entry name" value="ADC-like domains"/>
    <property type="match status" value="1"/>
</dbReference>
<evidence type="ECO:0000256" key="7">
    <source>
        <dbReference type="ARBA" id="ARBA00023004"/>
    </source>
</evidence>
<evidence type="ECO:0000256" key="6">
    <source>
        <dbReference type="ARBA" id="ARBA00023002"/>
    </source>
</evidence>
<evidence type="ECO:0000256" key="5">
    <source>
        <dbReference type="ARBA" id="ARBA00022737"/>
    </source>
</evidence>
<evidence type="ECO:0000256" key="3">
    <source>
        <dbReference type="ARBA" id="ARBA00022714"/>
    </source>
</evidence>
<reference evidence="14" key="1">
    <citation type="journal article" date="2019" name="Int. J. Syst. Evol. Microbiol.">
        <title>The Global Catalogue of Microorganisms (GCM) 10K type strain sequencing project: providing services to taxonomists for standard genome sequencing and annotation.</title>
        <authorList>
            <consortium name="The Broad Institute Genomics Platform"/>
            <consortium name="The Broad Institute Genome Sequencing Center for Infectious Disease"/>
            <person name="Wu L."/>
            <person name="Ma J."/>
        </authorList>
    </citation>
    <scope>NUCLEOTIDE SEQUENCE [LARGE SCALE GENOMIC DNA]</scope>
    <source>
        <strain evidence="14">CCUG 49018</strain>
    </source>
</reference>
<evidence type="ECO:0000259" key="11">
    <source>
        <dbReference type="PROSITE" id="PS51669"/>
    </source>
</evidence>
<evidence type="ECO:0000313" key="13">
    <source>
        <dbReference type="EMBL" id="MFD1237889.1"/>
    </source>
</evidence>
<comment type="caution">
    <text evidence="13">The sequence shown here is derived from an EMBL/GenBank/DDBJ whole genome shotgun (WGS) entry which is preliminary data.</text>
</comment>
<evidence type="ECO:0000256" key="1">
    <source>
        <dbReference type="ARBA" id="ARBA00007023"/>
    </source>
</evidence>
<dbReference type="SUPFAM" id="SSF53706">
    <property type="entry name" value="Formate dehydrogenase/DMSO reductase, domains 1-3"/>
    <property type="match status" value="1"/>
</dbReference>
<dbReference type="PIRSF" id="PIRSF036643">
    <property type="entry name" value="FDH_alpha"/>
    <property type="match status" value="1"/>
</dbReference>
<dbReference type="Pfam" id="PF04879">
    <property type="entry name" value="Molybdop_Fe4S4"/>
    <property type="match status" value="1"/>
</dbReference>
<dbReference type="InterPro" id="IPR036010">
    <property type="entry name" value="2Fe-2S_ferredoxin-like_sf"/>
</dbReference>
<dbReference type="InterPro" id="IPR001041">
    <property type="entry name" value="2Fe-2S_ferredoxin-type"/>
</dbReference>
<dbReference type="InterPro" id="IPR006656">
    <property type="entry name" value="Mopterin_OxRdtase"/>
</dbReference>
<dbReference type="InterPro" id="IPR006657">
    <property type="entry name" value="MoPterin_dinucl-bd_dom"/>
</dbReference>
<evidence type="ECO:0000256" key="4">
    <source>
        <dbReference type="ARBA" id="ARBA00022723"/>
    </source>
</evidence>
<dbReference type="CDD" id="cd00207">
    <property type="entry name" value="fer2"/>
    <property type="match status" value="1"/>
</dbReference>
<dbReference type="SUPFAM" id="SSF54292">
    <property type="entry name" value="2Fe-2S ferredoxin-like"/>
    <property type="match status" value="1"/>
</dbReference>
<dbReference type="EMBL" id="JBHTMB010000311">
    <property type="protein sequence ID" value="MFD1237889.1"/>
    <property type="molecule type" value="Genomic_DNA"/>
</dbReference>
<keyword evidence="8" id="KW-0411">Iron-sulfur</keyword>
<dbReference type="SMART" id="SM00926">
    <property type="entry name" value="Molybdop_Fe4S4"/>
    <property type="match status" value="1"/>
</dbReference>
<dbReference type="Pfam" id="PF13510">
    <property type="entry name" value="Fer2_4"/>
    <property type="match status" value="1"/>
</dbReference>
<dbReference type="PANTHER" id="PTHR43105">
    <property type="entry name" value="RESPIRATORY NITRATE REDUCTASE"/>
    <property type="match status" value="1"/>
</dbReference>
<keyword evidence="6 13" id="KW-0560">Oxidoreductase</keyword>
<dbReference type="SUPFAM" id="SSF54862">
    <property type="entry name" value="4Fe-4S ferredoxins"/>
    <property type="match status" value="1"/>
</dbReference>
<evidence type="ECO:0000259" key="9">
    <source>
        <dbReference type="PROSITE" id="PS51085"/>
    </source>
</evidence>
<feature type="domain" description="4Fe-4S His(Cys)3-ligated-type" evidence="12">
    <location>
        <begin position="96"/>
        <end position="135"/>
    </location>
</feature>
<comment type="similarity">
    <text evidence="1">In the C-terminal section; belongs to the prokaryotic molybdopterin-containing oxidoreductase family.</text>
</comment>
<feature type="domain" description="4Fe-4S ferredoxin-type" evidence="10">
    <location>
        <begin position="161"/>
        <end position="192"/>
    </location>
</feature>
<dbReference type="CDD" id="cd00508">
    <property type="entry name" value="MopB_CT_Fdh-Nap-like"/>
    <property type="match status" value="1"/>
</dbReference>